<evidence type="ECO:0000256" key="4">
    <source>
        <dbReference type="ARBA" id="ARBA00022605"/>
    </source>
</evidence>
<feature type="domain" description="PHP" evidence="9">
    <location>
        <begin position="4"/>
        <end position="188"/>
    </location>
</feature>
<dbReference type="CDD" id="cd12110">
    <property type="entry name" value="PHP_HisPPase_Hisj_like"/>
    <property type="match status" value="1"/>
</dbReference>
<evidence type="ECO:0000256" key="5">
    <source>
        <dbReference type="ARBA" id="ARBA00022801"/>
    </source>
</evidence>
<dbReference type="PANTHER" id="PTHR21039:SF0">
    <property type="entry name" value="HISTIDINOL-PHOSPHATASE"/>
    <property type="match status" value="1"/>
</dbReference>
<comment type="similarity">
    <text evidence="2 8">Belongs to the PHP hydrolase family. HisK subfamily.</text>
</comment>
<evidence type="ECO:0000256" key="8">
    <source>
        <dbReference type="RuleBase" id="RU366003"/>
    </source>
</evidence>
<organism evidence="11">
    <name type="scientific">Wolinella succinogenes (strain ATCC 29543 / DSM 1740 / CCUG 13145 / JCM 31913 / LMG 7466 / NCTC 11488 / FDC 602W)</name>
    <name type="common">Vibrio succinogenes</name>
    <dbReference type="NCBI Taxonomy" id="273121"/>
    <lineage>
        <taxon>Bacteria</taxon>
        <taxon>Pseudomonadati</taxon>
        <taxon>Campylobacterota</taxon>
        <taxon>Epsilonproteobacteria</taxon>
        <taxon>Campylobacterales</taxon>
        <taxon>Helicobacteraceae</taxon>
        <taxon>Wolinella</taxon>
    </lineage>
</organism>
<name>Q7MA52_WOLSU</name>
<reference evidence="10 11" key="1">
    <citation type="journal article" date="2003" name="Proc. Natl. Acad. Sci. U.S.A.">
        <title>Complete genome sequence and analysis of Wolinella succinogenes.</title>
        <authorList>
            <person name="Baar C."/>
            <person name="Eppinger M."/>
            <person name="Raddatz G."/>
            <person name="Simon JM."/>
            <person name="Lanz C."/>
            <person name="Klimmek O."/>
            <person name="Nandakumar R."/>
            <person name="Gross R."/>
            <person name="Rosinus A."/>
            <person name="Keller H."/>
            <person name="Jagtap P."/>
            <person name="Linke B."/>
            <person name="Meyer F."/>
            <person name="Lederer H."/>
            <person name="Schuster S.C."/>
        </authorList>
    </citation>
    <scope>NUCLEOTIDE SEQUENCE [LARGE SCALE GENOMIC DNA]</scope>
    <source>
        <strain evidence="11">ATCC 29543 / DSM 1740 / CCUG 13145 / JCM 31913 / LMG 7466 / NCTC 11488 / FDC 602W</strain>
    </source>
</reference>
<dbReference type="eggNOG" id="COG1387">
    <property type="taxonomic scope" value="Bacteria"/>
</dbReference>
<evidence type="ECO:0000256" key="2">
    <source>
        <dbReference type="ARBA" id="ARBA00009152"/>
    </source>
</evidence>
<sequence length="260" mass="29769">MRYDLHNHTWRCNHAVGSMDEYVQKAIEQGLEGFGFACHAPMAFDEENRMALAELESYKRDVLELKERYVGLCDIKLGLEVDYLPGFMEEEVLQFEGDYLIGSIHFLGDWGFDNPAFLAEYAKRDINESWRRYLEGIVAMAQSGHFDIVGHFDLMKVFGFRPTEDLRSEIEQALRAIKRAGMVIELNASGLRKKVAEPYPGESILQMAGALEIPITFSSDSHAPEHVGFERVRLENLAKQAGYTHYTIFTHREKESLKIP</sequence>
<dbReference type="Gene3D" id="3.20.20.140">
    <property type="entry name" value="Metal-dependent hydrolases"/>
    <property type="match status" value="1"/>
</dbReference>
<dbReference type="InterPro" id="IPR016195">
    <property type="entry name" value="Pol/histidinol_Pase-like"/>
</dbReference>
<dbReference type="AlphaFoldDB" id="Q7MA52"/>
<keyword evidence="11" id="KW-1185">Reference proteome</keyword>
<dbReference type="SUPFAM" id="SSF89550">
    <property type="entry name" value="PHP domain-like"/>
    <property type="match status" value="1"/>
</dbReference>
<dbReference type="GO" id="GO:0004401">
    <property type="term" value="F:histidinol-phosphatase activity"/>
    <property type="evidence" value="ECO:0007669"/>
    <property type="project" value="UniProtKB-UniRule"/>
</dbReference>
<dbReference type="NCBIfam" id="TIGR01856">
    <property type="entry name" value="hisJ_fam"/>
    <property type="match status" value="1"/>
</dbReference>
<evidence type="ECO:0000256" key="7">
    <source>
        <dbReference type="ARBA" id="ARBA00049158"/>
    </source>
</evidence>
<keyword evidence="5 8" id="KW-0378">Hydrolase</keyword>
<evidence type="ECO:0000259" key="9">
    <source>
        <dbReference type="Pfam" id="PF02811"/>
    </source>
</evidence>
<dbReference type="PANTHER" id="PTHR21039">
    <property type="entry name" value="HISTIDINOL PHOSPHATASE-RELATED"/>
    <property type="match status" value="1"/>
</dbReference>
<comment type="pathway">
    <text evidence="1 8">Amino-acid biosynthesis; L-histidine biosynthesis; L-histidine from 5-phospho-alpha-D-ribose 1-diphosphate: step 8/9.</text>
</comment>
<dbReference type="Proteomes" id="UP000000422">
    <property type="component" value="Chromosome"/>
</dbReference>
<dbReference type="NCBIfam" id="NF005596">
    <property type="entry name" value="PRK07328.1"/>
    <property type="match status" value="1"/>
</dbReference>
<dbReference type="InterPro" id="IPR010140">
    <property type="entry name" value="Histidinol_P_phosphatase_HisJ"/>
</dbReference>
<gene>
    <name evidence="10" type="ordered locus">WS0471</name>
</gene>
<dbReference type="UniPathway" id="UPA00031">
    <property type="reaction ID" value="UER00013"/>
</dbReference>
<comment type="catalytic activity">
    <reaction evidence="7 8">
        <text>L-histidinol phosphate + H2O = L-histidinol + phosphate</text>
        <dbReference type="Rhea" id="RHEA:14465"/>
        <dbReference type="ChEBI" id="CHEBI:15377"/>
        <dbReference type="ChEBI" id="CHEBI:43474"/>
        <dbReference type="ChEBI" id="CHEBI:57699"/>
        <dbReference type="ChEBI" id="CHEBI:57980"/>
        <dbReference type="EC" id="3.1.3.15"/>
    </reaction>
</comment>
<dbReference type="InterPro" id="IPR004013">
    <property type="entry name" value="PHP_dom"/>
</dbReference>
<dbReference type="GO" id="GO:0000105">
    <property type="term" value="P:L-histidine biosynthetic process"/>
    <property type="evidence" value="ECO:0007669"/>
    <property type="project" value="UniProtKB-UniRule"/>
</dbReference>
<keyword evidence="4 8" id="KW-0028">Amino-acid biosynthesis</keyword>
<evidence type="ECO:0000256" key="6">
    <source>
        <dbReference type="ARBA" id="ARBA00023102"/>
    </source>
</evidence>
<dbReference type="EMBL" id="BX571658">
    <property type="protein sequence ID" value="CAE09611.1"/>
    <property type="molecule type" value="Genomic_DNA"/>
</dbReference>
<proteinExistence type="inferred from homology"/>
<protein>
    <recommendedName>
        <fullName evidence="3 8">Histidinol-phosphatase</fullName>
        <shortName evidence="8">HolPase</shortName>
        <ecNumber evidence="3 8">3.1.3.15</ecNumber>
    </recommendedName>
</protein>
<keyword evidence="6 8" id="KW-0368">Histidine biosynthesis</keyword>
<dbReference type="EC" id="3.1.3.15" evidence="3 8"/>
<dbReference type="HOGENOM" id="CLU_054611_2_0_7"/>
<dbReference type="RefSeq" id="WP_011138411.1">
    <property type="nucleotide sequence ID" value="NC_005090.1"/>
</dbReference>
<evidence type="ECO:0000256" key="3">
    <source>
        <dbReference type="ARBA" id="ARBA00013085"/>
    </source>
</evidence>
<dbReference type="STRING" id="273121.WS0471"/>
<evidence type="ECO:0000313" key="11">
    <source>
        <dbReference type="Proteomes" id="UP000000422"/>
    </source>
</evidence>
<accession>Q7MA52</accession>
<evidence type="ECO:0000256" key="1">
    <source>
        <dbReference type="ARBA" id="ARBA00004970"/>
    </source>
</evidence>
<evidence type="ECO:0000313" key="10">
    <source>
        <dbReference type="EMBL" id="CAE09611.1"/>
    </source>
</evidence>
<dbReference type="KEGG" id="wsu:WS0471"/>
<dbReference type="GO" id="GO:0005737">
    <property type="term" value="C:cytoplasm"/>
    <property type="evidence" value="ECO:0007669"/>
    <property type="project" value="TreeGrafter"/>
</dbReference>
<dbReference type="Pfam" id="PF02811">
    <property type="entry name" value="PHP"/>
    <property type="match status" value="1"/>
</dbReference>